<organism evidence="1 2">
    <name type="scientific">Kitasatospora viridis</name>
    <dbReference type="NCBI Taxonomy" id="281105"/>
    <lineage>
        <taxon>Bacteria</taxon>
        <taxon>Bacillati</taxon>
        <taxon>Actinomycetota</taxon>
        <taxon>Actinomycetes</taxon>
        <taxon>Kitasatosporales</taxon>
        <taxon>Streptomycetaceae</taxon>
        <taxon>Kitasatospora</taxon>
    </lineage>
</organism>
<keyword evidence="2" id="KW-1185">Reference proteome</keyword>
<accession>A0A561TUY5</accession>
<comment type="caution">
    <text evidence="1">The sequence shown here is derived from an EMBL/GenBank/DDBJ whole genome shotgun (WGS) entry which is preliminary data.</text>
</comment>
<name>A0A561TUY5_9ACTN</name>
<sequence length="199" mass="20822">MNALHLAGPAASRAREGLTAVFFGGVVPSSANEEAMAEEIGRSLAQAGYQLLHGGYNGLMEAAARGAASQGATVTAVTLIGKHDEWGAFNPHATMSVHLPDLGARLNHYLDHADLVVAMGGGVGTLHELTASLYYATTIRPVPVCLAGPAAARLLDFLHHERWLYETPTRPLGFLSTAESADAFRTHLATLTTSLIGGP</sequence>
<dbReference type="EMBL" id="VIWT01000002">
    <property type="protein sequence ID" value="TWF90923.1"/>
    <property type="molecule type" value="Genomic_DNA"/>
</dbReference>
<dbReference type="InterPro" id="IPR041164">
    <property type="entry name" value="LDcluster4"/>
</dbReference>
<evidence type="ECO:0008006" key="3">
    <source>
        <dbReference type="Google" id="ProtNLM"/>
    </source>
</evidence>
<reference evidence="1 2" key="1">
    <citation type="submission" date="2019-06" db="EMBL/GenBank/DDBJ databases">
        <title>Sequencing the genomes of 1000 actinobacteria strains.</title>
        <authorList>
            <person name="Klenk H.-P."/>
        </authorList>
    </citation>
    <scope>NUCLEOTIDE SEQUENCE [LARGE SCALE GENOMIC DNA]</scope>
    <source>
        <strain evidence="1 2">DSM 44826</strain>
    </source>
</reference>
<protein>
    <recommendedName>
        <fullName evidence="3">DNA transporter</fullName>
    </recommendedName>
</protein>
<evidence type="ECO:0000313" key="1">
    <source>
        <dbReference type="EMBL" id="TWF90923.1"/>
    </source>
</evidence>
<proteinExistence type="predicted"/>
<dbReference type="RefSeq" id="WP_246213911.1">
    <property type="nucleotide sequence ID" value="NZ_BAAAMZ010000002.1"/>
</dbReference>
<dbReference type="GO" id="GO:0005829">
    <property type="term" value="C:cytosol"/>
    <property type="evidence" value="ECO:0007669"/>
    <property type="project" value="TreeGrafter"/>
</dbReference>
<dbReference type="PANTHER" id="PTHR43393">
    <property type="entry name" value="CYTOKININ RIBOSIDE 5'-MONOPHOSPHATE PHOSPHORIBOHYDROLASE"/>
    <property type="match status" value="1"/>
</dbReference>
<gene>
    <name evidence="1" type="ORF">FHX73_1235</name>
</gene>
<dbReference type="SUPFAM" id="SSF102405">
    <property type="entry name" value="MCP/YpsA-like"/>
    <property type="match status" value="1"/>
</dbReference>
<dbReference type="Gene3D" id="3.40.50.450">
    <property type="match status" value="1"/>
</dbReference>
<dbReference type="Proteomes" id="UP000317940">
    <property type="component" value="Unassembled WGS sequence"/>
</dbReference>
<dbReference type="Pfam" id="PF18306">
    <property type="entry name" value="LDcluster4"/>
    <property type="match status" value="1"/>
</dbReference>
<dbReference type="InterPro" id="IPR052341">
    <property type="entry name" value="LOG_family_nucleotidases"/>
</dbReference>
<evidence type="ECO:0000313" key="2">
    <source>
        <dbReference type="Proteomes" id="UP000317940"/>
    </source>
</evidence>
<dbReference type="AlphaFoldDB" id="A0A561TUY5"/>
<dbReference type="PANTHER" id="PTHR43393:SF3">
    <property type="entry name" value="LYSINE DECARBOXYLASE-LIKE PROTEIN"/>
    <property type="match status" value="1"/>
</dbReference>